<reference evidence="2 3" key="1">
    <citation type="journal article" date="2015" name="Biotechnol. Biofuels">
        <title>Enhanced degradation of softwood versus hardwood by the white-rot fungus Pycnoporus coccineus.</title>
        <authorList>
            <person name="Couturier M."/>
            <person name="Navarro D."/>
            <person name="Chevret D."/>
            <person name="Henrissat B."/>
            <person name="Piumi F."/>
            <person name="Ruiz-Duenas F.J."/>
            <person name="Martinez A.T."/>
            <person name="Grigoriev I.V."/>
            <person name="Riley R."/>
            <person name="Lipzen A."/>
            <person name="Berrin J.G."/>
            <person name="Master E.R."/>
            <person name="Rosso M.N."/>
        </authorList>
    </citation>
    <scope>NUCLEOTIDE SEQUENCE [LARGE SCALE GENOMIC DNA]</scope>
    <source>
        <strain evidence="2 3">BRFM310</strain>
    </source>
</reference>
<feature type="region of interest" description="Disordered" evidence="1">
    <location>
        <begin position="255"/>
        <end position="297"/>
    </location>
</feature>
<protein>
    <submittedName>
        <fullName evidence="2">Uncharacterized protein</fullName>
    </submittedName>
</protein>
<proteinExistence type="predicted"/>
<evidence type="ECO:0000256" key="1">
    <source>
        <dbReference type="SAM" id="MobiDB-lite"/>
    </source>
</evidence>
<feature type="compositionally biased region" description="Low complexity" evidence="1">
    <location>
        <begin position="255"/>
        <end position="271"/>
    </location>
</feature>
<evidence type="ECO:0000313" key="2">
    <source>
        <dbReference type="EMBL" id="OSC99216.1"/>
    </source>
</evidence>
<feature type="compositionally biased region" description="Acidic residues" evidence="1">
    <location>
        <begin position="430"/>
        <end position="440"/>
    </location>
</feature>
<name>A0A1Y2IDR7_TRAC3</name>
<evidence type="ECO:0000313" key="3">
    <source>
        <dbReference type="Proteomes" id="UP000193067"/>
    </source>
</evidence>
<dbReference type="OrthoDB" id="613763at2759"/>
<feature type="compositionally biased region" description="Basic and acidic residues" evidence="1">
    <location>
        <begin position="133"/>
        <end position="145"/>
    </location>
</feature>
<feature type="region of interest" description="Disordered" evidence="1">
    <location>
        <begin position="122"/>
        <end position="145"/>
    </location>
</feature>
<accession>A0A1Y2IDR7</accession>
<keyword evidence="3" id="KW-1185">Reference proteome</keyword>
<organism evidence="2 3">
    <name type="scientific">Trametes coccinea (strain BRFM310)</name>
    <name type="common">Pycnoporus coccineus</name>
    <dbReference type="NCBI Taxonomy" id="1353009"/>
    <lineage>
        <taxon>Eukaryota</taxon>
        <taxon>Fungi</taxon>
        <taxon>Dikarya</taxon>
        <taxon>Basidiomycota</taxon>
        <taxon>Agaricomycotina</taxon>
        <taxon>Agaricomycetes</taxon>
        <taxon>Polyporales</taxon>
        <taxon>Polyporaceae</taxon>
        <taxon>Trametes</taxon>
    </lineage>
</organism>
<dbReference type="Proteomes" id="UP000193067">
    <property type="component" value="Unassembled WGS sequence"/>
</dbReference>
<dbReference type="STRING" id="1353009.A0A1Y2IDR7"/>
<sequence>MAALAALPVELLDAVLSPLSHNLSALAAAALSCSALNPSATRLLYRHLSLSAYAHNVGVVGLLAARPDLAALVRTFSVHLDDADAAVLPTYADLQRALALMTNLTSLALYVDATASWILSPPLPQQPQRKDKHREGEKAREREQSDILEPVPAFYPRLEHLTCNFPLDAHLAAFLGQVPALISLQLSSLLSDQMAGATGTQSEPELDPAVVQVSPSHIPLLEAYTGPAYVLPSLASRPLRAVHLSGDLTLDLLPSASAPSPEPASSALRPAGAPSSSELDRHHASGSRADTDNSDLLGADSDIDTGALLQVMSAMTSAAPAQLLEALALAYPNLVCLRLMTTRALWDLPDLAFYSRIADTLSTLPHLSAFELSGIHWQSRRKSPSPAPSSSSASSSASSSSSVSESAVGSQAAATEWISPPVSPRAAELPPDDEEDLEDRDYDFDGAFLDWSY</sequence>
<gene>
    <name evidence="2" type="ORF">PYCCODRAFT_1373710</name>
</gene>
<dbReference type="EMBL" id="KZ084130">
    <property type="protein sequence ID" value="OSC99216.1"/>
    <property type="molecule type" value="Genomic_DNA"/>
</dbReference>
<feature type="region of interest" description="Disordered" evidence="1">
    <location>
        <begin position="380"/>
        <end position="440"/>
    </location>
</feature>
<feature type="compositionally biased region" description="Low complexity" evidence="1">
    <location>
        <begin position="388"/>
        <end position="414"/>
    </location>
</feature>
<dbReference type="AlphaFoldDB" id="A0A1Y2IDR7"/>